<dbReference type="PROSITE" id="PS51918">
    <property type="entry name" value="RADICAL_SAM"/>
    <property type="match status" value="1"/>
</dbReference>
<dbReference type="SMART" id="SM00729">
    <property type="entry name" value="Elp3"/>
    <property type="match status" value="1"/>
</dbReference>
<dbReference type="PANTHER" id="PTHR11135">
    <property type="entry name" value="HISTONE ACETYLTRANSFERASE-RELATED"/>
    <property type="match status" value="1"/>
</dbReference>
<dbReference type="eggNOG" id="COG1242">
    <property type="taxonomic scope" value="Bacteria"/>
</dbReference>
<evidence type="ECO:0000313" key="11">
    <source>
        <dbReference type="Proteomes" id="UP000181981"/>
    </source>
</evidence>
<dbReference type="Pfam" id="PF04055">
    <property type="entry name" value="Radical_SAM"/>
    <property type="match status" value="1"/>
</dbReference>
<dbReference type="InterPro" id="IPR039661">
    <property type="entry name" value="ELP3"/>
</dbReference>
<dbReference type="AlphaFoldDB" id="X5DEU5"/>
<dbReference type="InterPro" id="IPR005911">
    <property type="entry name" value="YhcC-like"/>
</dbReference>
<dbReference type="InterPro" id="IPR032432">
    <property type="entry name" value="Radical_SAM_C"/>
</dbReference>
<dbReference type="InterPro" id="IPR006638">
    <property type="entry name" value="Elp3/MiaA/NifB-like_rSAM"/>
</dbReference>
<dbReference type="Proteomes" id="UP000023772">
    <property type="component" value="Chromosome"/>
</dbReference>
<feature type="domain" description="Radical SAM core" evidence="7">
    <location>
        <begin position="66"/>
        <end position="309"/>
    </location>
</feature>
<dbReference type="GO" id="GO:0051539">
    <property type="term" value="F:4 iron, 4 sulfur cluster binding"/>
    <property type="evidence" value="ECO:0007669"/>
    <property type="project" value="UniProtKB-KW"/>
</dbReference>
<dbReference type="SFLD" id="SFLDG01091">
    <property type="entry name" value="uncharacterized_CHP01210-like"/>
    <property type="match status" value="1"/>
</dbReference>
<evidence type="ECO:0000313" key="9">
    <source>
        <dbReference type="EMBL" id="SEU04584.1"/>
    </source>
</evidence>
<keyword evidence="3" id="KW-0949">S-adenosyl-L-methionine</keyword>
<dbReference type="PANTHER" id="PTHR11135:SF1">
    <property type="entry name" value="PROTEIN YHCC"/>
    <property type="match status" value="1"/>
</dbReference>
<comment type="cofactor">
    <cofactor evidence="1">
        <name>[4Fe-4S] cluster</name>
        <dbReference type="ChEBI" id="CHEBI:49883"/>
    </cofactor>
</comment>
<dbReference type="InterPro" id="IPR058240">
    <property type="entry name" value="rSAM_sf"/>
</dbReference>
<dbReference type="Gene3D" id="3.80.30.20">
    <property type="entry name" value="tm_1862 like domain"/>
    <property type="match status" value="1"/>
</dbReference>
<evidence type="ECO:0000313" key="10">
    <source>
        <dbReference type="Proteomes" id="UP000023772"/>
    </source>
</evidence>
<sequence length="357" mass="41457">MKLYLKSKTVDIRGKFSRVVDKFYAENSDSQFYVLLQFQINGMQNGTYSWGHERRYNDFPTYFRALFSERVQKVSIDAGFTCPNRDGTKGTGGCAYCNNKTFKPTYCNLENSVTSQVEKGIAFFARKYKSMRFLAYFQAYTNTYAPIDDLKRLYEEALEHPKVVGLVISTRPDCIYPELLDYLAELSKKVYVMVELGVESHLDRTLDSINRGHSFAEAEWAIEETAKRGINNCAHMILGLPGETRDELLDQAKTISKLPVKNLKLHQLQIHKKTLLEKQFQQHPENFDLYTADEYIDLVIDYLELLNPAIIVERFISQAPPEMLIAPKWGLKNFEFVAKVEKRLKERDTWQGRLFEK</sequence>
<evidence type="ECO:0000256" key="3">
    <source>
        <dbReference type="ARBA" id="ARBA00022691"/>
    </source>
</evidence>
<reference evidence="8 10" key="1">
    <citation type="submission" date="2014-03" db="EMBL/GenBank/DDBJ databases">
        <title>Complete genome sequence of a deeply braunched marine Bacteroidia bacterium Draconibacterium orientale type strain FH5T.</title>
        <authorList>
            <person name="Li X."/>
            <person name="Wang X."/>
            <person name="Xie Z."/>
            <person name="Du Z."/>
            <person name="Chen G."/>
        </authorList>
    </citation>
    <scope>NUCLEOTIDE SEQUENCE [LARGE SCALE GENOMIC DNA]</scope>
    <source>
        <strain evidence="8 10">FH5</strain>
    </source>
</reference>
<evidence type="ECO:0000256" key="2">
    <source>
        <dbReference type="ARBA" id="ARBA00022485"/>
    </source>
</evidence>
<gene>
    <name evidence="8" type="ORF">FH5T_02770</name>
    <name evidence="9" type="ORF">SAMN05444285_13745</name>
</gene>
<keyword evidence="6" id="KW-0411">Iron-sulfur</keyword>
<dbReference type="Pfam" id="PF16199">
    <property type="entry name" value="Radical_SAM_C"/>
    <property type="match status" value="1"/>
</dbReference>
<dbReference type="EMBL" id="CP007451">
    <property type="protein sequence ID" value="AHW58877.1"/>
    <property type="molecule type" value="Genomic_DNA"/>
</dbReference>
<dbReference type="SFLD" id="SFLDG01086">
    <property type="entry name" value="elongater_protein-like"/>
    <property type="match status" value="1"/>
</dbReference>
<dbReference type="InterPro" id="IPR007197">
    <property type="entry name" value="rSAM"/>
</dbReference>
<dbReference type="EMBL" id="FOHT01000037">
    <property type="protein sequence ID" value="SEU04584.1"/>
    <property type="molecule type" value="Genomic_DNA"/>
</dbReference>
<keyword evidence="10" id="KW-1185">Reference proteome</keyword>
<evidence type="ECO:0000256" key="6">
    <source>
        <dbReference type="ARBA" id="ARBA00023014"/>
    </source>
</evidence>
<name>X5DEU5_9BACT</name>
<dbReference type="CDD" id="cd01335">
    <property type="entry name" value="Radical_SAM"/>
    <property type="match status" value="1"/>
</dbReference>
<accession>X5DEU5</accession>
<dbReference type="GO" id="GO:0046872">
    <property type="term" value="F:metal ion binding"/>
    <property type="evidence" value="ECO:0007669"/>
    <property type="project" value="UniProtKB-KW"/>
</dbReference>
<dbReference type="KEGG" id="dori:FH5T_02770"/>
<keyword evidence="4" id="KW-0479">Metal-binding</keyword>
<dbReference type="Proteomes" id="UP000181981">
    <property type="component" value="Unassembled WGS sequence"/>
</dbReference>
<evidence type="ECO:0000256" key="1">
    <source>
        <dbReference type="ARBA" id="ARBA00001966"/>
    </source>
</evidence>
<dbReference type="NCBIfam" id="TIGR01212">
    <property type="entry name" value="TIGR01212 family radical SAM protein"/>
    <property type="match status" value="1"/>
</dbReference>
<dbReference type="GO" id="GO:0003824">
    <property type="term" value="F:catalytic activity"/>
    <property type="evidence" value="ECO:0007669"/>
    <property type="project" value="InterPro"/>
</dbReference>
<reference evidence="9 11" key="2">
    <citation type="submission" date="2016-10" db="EMBL/GenBank/DDBJ databases">
        <authorList>
            <person name="de Groot N.N."/>
        </authorList>
    </citation>
    <scope>NUCLEOTIDE SEQUENCE [LARGE SCALE GENOMIC DNA]</scope>
    <source>
        <strain evidence="9 11">DSM 25947</strain>
    </source>
</reference>
<dbReference type="RefSeq" id="WP_245749065.1">
    <property type="nucleotide sequence ID" value="NZ_FOHT01000037.1"/>
</dbReference>
<organism evidence="9 11">
    <name type="scientific">Draconibacterium orientale</name>
    <dbReference type="NCBI Taxonomy" id="1168034"/>
    <lineage>
        <taxon>Bacteria</taxon>
        <taxon>Pseudomonadati</taxon>
        <taxon>Bacteroidota</taxon>
        <taxon>Bacteroidia</taxon>
        <taxon>Marinilabiliales</taxon>
        <taxon>Prolixibacteraceae</taxon>
        <taxon>Draconibacterium</taxon>
    </lineage>
</organism>
<evidence type="ECO:0000256" key="4">
    <source>
        <dbReference type="ARBA" id="ARBA00022723"/>
    </source>
</evidence>
<protein>
    <submittedName>
        <fullName evidence="8">Radical SAM protein</fullName>
    </submittedName>
</protein>
<dbReference type="SFLD" id="SFLDS00029">
    <property type="entry name" value="Radical_SAM"/>
    <property type="match status" value="1"/>
</dbReference>
<dbReference type="InterPro" id="IPR023404">
    <property type="entry name" value="rSAM_horseshoe"/>
</dbReference>
<evidence type="ECO:0000256" key="5">
    <source>
        <dbReference type="ARBA" id="ARBA00023004"/>
    </source>
</evidence>
<proteinExistence type="predicted"/>
<dbReference type="SUPFAM" id="SSF102114">
    <property type="entry name" value="Radical SAM enzymes"/>
    <property type="match status" value="1"/>
</dbReference>
<keyword evidence="5" id="KW-0408">Iron</keyword>
<dbReference type="HOGENOM" id="CLU_060920_0_0_10"/>
<keyword evidence="2" id="KW-0004">4Fe-4S</keyword>
<evidence type="ECO:0000259" key="7">
    <source>
        <dbReference type="PROSITE" id="PS51918"/>
    </source>
</evidence>
<evidence type="ECO:0000313" key="8">
    <source>
        <dbReference type="EMBL" id="AHW58877.1"/>
    </source>
</evidence>